<evidence type="ECO:0000256" key="2">
    <source>
        <dbReference type="ARBA" id="ARBA00022889"/>
    </source>
</evidence>
<dbReference type="InterPro" id="IPR014352">
    <property type="entry name" value="FERM/acyl-CoA-bd_prot_sf"/>
</dbReference>
<dbReference type="CDD" id="cd17095">
    <property type="entry name" value="FERM_F0_kindlins"/>
    <property type="match status" value="1"/>
</dbReference>
<dbReference type="Pfam" id="PF00373">
    <property type="entry name" value="FERM_M"/>
    <property type="match status" value="1"/>
</dbReference>
<dbReference type="CDD" id="cd17096">
    <property type="entry name" value="FERM_F1_kindlins"/>
    <property type="match status" value="1"/>
</dbReference>
<organism evidence="5 6">
    <name type="scientific">Mya arenaria</name>
    <name type="common">Soft-shell clam</name>
    <dbReference type="NCBI Taxonomy" id="6604"/>
    <lineage>
        <taxon>Eukaryota</taxon>
        <taxon>Metazoa</taxon>
        <taxon>Spiralia</taxon>
        <taxon>Lophotrochozoa</taxon>
        <taxon>Mollusca</taxon>
        <taxon>Bivalvia</taxon>
        <taxon>Autobranchia</taxon>
        <taxon>Heteroconchia</taxon>
        <taxon>Euheterodonta</taxon>
        <taxon>Imparidentia</taxon>
        <taxon>Neoheterodontei</taxon>
        <taxon>Myida</taxon>
        <taxon>Myoidea</taxon>
        <taxon>Myidae</taxon>
        <taxon>Mya</taxon>
    </lineage>
</organism>
<dbReference type="InterPro" id="IPR011993">
    <property type="entry name" value="PH-like_dom_sf"/>
</dbReference>
<accession>A0ABY7FFD2</accession>
<gene>
    <name evidence="5" type="ORF">MAR_001271</name>
</gene>
<dbReference type="CDD" id="cd01237">
    <property type="entry name" value="PH_fermitin"/>
    <property type="match status" value="1"/>
</dbReference>
<dbReference type="InterPro" id="IPR035963">
    <property type="entry name" value="FERM_2"/>
</dbReference>
<dbReference type="PANTHER" id="PTHR16160:SF13">
    <property type="entry name" value="FERMITIN 2-RELATED"/>
    <property type="match status" value="1"/>
</dbReference>
<dbReference type="InterPro" id="IPR040790">
    <property type="entry name" value="Kindlin_2_N"/>
</dbReference>
<evidence type="ECO:0000313" key="5">
    <source>
        <dbReference type="EMBL" id="WAR19433.1"/>
    </source>
</evidence>
<evidence type="ECO:0000259" key="4">
    <source>
        <dbReference type="PROSITE" id="PS50003"/>
    </source>
</evidence>
<evidence type="ECO:0000256" key="3">
    <source>
        <dbReference type="SAM" id="MobiDB-lite"/>
    </source>
</evidence>
<dbReference type="Gene3D" id="1.20.80.10">
    <property type="match status" value="1"/>
</dbReference>
<dbReference type="Gene3D" id="2.30.29.30">
    <property type="entry name" value="Pleckstrin-homology domain (PH domain)/Phosphotyrosine-binding domain (PTB)"/>
    <property type="match status" value="2"/>
</dbReference>
<dbReference type="InterPro" id="IPR001849">
    <property type="entry name" value="PH_domain"/>
</dbReference>
<dbReference type="InterPro" id="IPR019748">
    <property type="entry name" value="FERM_central"/>
</dbReference>
<dbReference type="InterPro" id="IPR019749">
    <property type="entry name" value="Band_41_domain"/>
</dbReference>
<feature type="compositionally biased region" description="Polar residues" evidence="3">
    <location>
        <begin position="217"/>
        <end position="226"/>
    </location>
</feature>
<dbReference type="PANTHER" id="PTHR16160">
    <property type="entry name" value="FERMITIN 2-RELATED"/>
    <property type="match status" value="1"/>
</dbReference>
<dbReference type="SMART" id="SM00233">
    <property type="entry name" value="PH"/>
    <property type="match status" value="1"/>
</dbReference>
<dbReference type="Pfam" id="PF18124">
    <property type="entry name" value="Kindlin_2_N"/>
    <property type="match status" value="1"/>
</dbReference>
<evidence type="ECO:0000313" key="6">
    <source>
        <dbReference type="Proteomes" id="UP001164746"/>
    </source>
</evidence>
<keyword evidence="2" id="KW-0130">Cell adhesion</keyword>
<dbReference type="PROSITE" id="PS50003">
    <property type="entry name" value="PH_DOMAIN"/>
    <property type="match status" value="1"/>
</dbReference>
<reference evidence="5" key="1">
    <citation type="submission" date="2022-11" db="EMBL/GenBank/DDBJ databases">
        <title>Centuries of genome instability and evolution in soft-shell clam transmissible cancer (bioRxiv).</title>
        <authorList>
            <person name="Hart S.F.M."/>
            <person name="Yonemitsu M.A."/>
            <person name="Giersch R.M."/>
            <person name="Beal B.F."/>
            <person name="Arriagada G."/>
            <person name="Davis B.W."/>
            <person name="Ostrander E.A."/>
            <person name="Goff S.P."/>
            <person name="Metzger M.J."/>
        </authorList>
    </citation>
    <scope>NUCLEOTIDE SEQUENCE</scope>
    <source>
        <strain evidence="5">MELC-2E11</strain>
        <tissue evidence="5">Siphon/mantle</tissue>
    </source>
</reference>
<feature type="compositionally biased region" description="Polar residues" evidence="3">
    <location>
        <begin position="170"/>
        <end position="193"/>
    </location>
</feature>
<proteinExistence type="inferred from homology"/>
<keyword evidence="6" id="KW-1185">Reference proteome</keyword>
<evidence type="ECO:0000256" key="1">
    <source>
        <dbReference type="ARBA" id="ARBA00008052"/>
    </source>
</evidence>
<feature type="region of interest" description="Disordered" evidence="3">
    <location>
        <begin position="149"/>
        <end position="226"/>
    </location>
</feature>
<dbReference type="InterPro" id="IPR037843">
    <property type="entry name" value="Kindlin/fermitin"/>
</dbReference>
<sequence>MAYLGGADLVDGSWELNILVTDLQVERTLRVNGELHIGGVMVRLVEALDIAMDWSDHALWWPEKTRWLKRSRSTLDQYGVQADARLHFTPMHKSMRVQLPDLQIMDMRVDYSSDVFNAVMGLCKELGIRHPEELSLMKKMDKDDLKKNIKEKLNQKDKKKKKDKYDEHNLSVNGNGSILHNSNNSLDRTSPYNRSPMGPSPSNTLQHMPGTPGTPGSPYNTLSPNGNLSMMNGTLSPGSMYSLSFESAMESALAHSPPVSTKDALQYLVRPKSFIEKARINYAWLDSSRSLMEQGVRDGDFCLLKFKFYNFYDLSPKYDVVRINQIYEQAKWSIISEELDCTEEEAMMFGALQVQIQLQSGGVGGSDVIDGSRDEGRDDIDAALSNLQESLEGSSLASPGDITKVPELADYVKFLKPKKFTLKSYKRYWCTFRDTNVAFYRSQEDANGTPINRINFKGCEAHPDVNLHHGKYGIKLYIPASEGMEEIWLRFDDEEQYCKWMAACKLVSKGKTMADASFDSEVQSLQKLLSMQKTTSSPEKKIDTPNQLDINSEDFVSPRHFKKVKSKQIVHRIMEAHTNVRDMGLVDAKLAYIRAWQALPEFGVSYFIIKMNGSKKEELIGIHPNKVIRMDLNSGDSLKTWRYDGLRSWRVNWEVREVILDFEEGKVQFSSLSADCKTVHEFIGGYIFLSMRSQDKNQSLDVELFHKLTGGRL</sequence>
<dbReference type="Pfam" id="PF00169">
    <property type="entry name" value="PH"/>
    <property type="match status" value="1"/>
</dbReference>
<name>A0ABY7FFD2_MYAAR</name>
<dbReference type="SUPFAM" id="SSF50729">
    <property type="entry name" value="PH domain-like"/>
    <property type="match status" value="2"/>
</dbReference>
<dbReference type="Proteomes" id="UP001164746">
    <property type="component" value="Chromosome 11"/>
</dbReference>
<dbReference type="SMART" id="SM00295">
    <property type="entry name" value="B41"/>
    <property type="match status" value="1"/>
</dbReference>
<comment type="similarity">
    <text evidence="1">Belongs to the kindlin family.</text>
</comment>
<protein>
    <submittedName>
        <fullName evidence="5">UN112-like protein</fullName>
    </submittedName>
</protein>
<dbReference type="InterPro" id="IPR037837">
    <property type="entry name" value="PH_Kindlin/fermitin"/>
</dbReference>
<dbReference type="EMBL" id="CP111022">
    <property type="protein sequence ID" value="WAR19433.1"/>
    <property type="molecule type" value="Genomic_DNA"/>
</dbReference>
<dbReference type="CDD" id="cd14473">
    <property type="entry name" value="FERM_B-lobe"/>
    <property type="match status" value="1"/>
</dbReference>
<dbReference type="SUPFAM" id="SSF47031">
    <property type="entry name" value="Second domain of FERM"/>
    <property type="match status" value="1"/>
</dbReference>
<feature type="domain" description="PH" evidence="4">
    <location>
        <begin position="395"/>
        <end position="509"/>
    </location>
</feature>
<dbReference type="Gene3D" id="3.10.20.90">
    <property type="entry name" value="Phosphatidylinositol 3-kinase Catalytic Subunit, Chain A, domain 1"/>
    <property type="match status" value="2"/>
</dbReference>